<dbReference type="SUPFAM" id="SSF56672">
    <property type="entry name" value="DNA/RNA polymerases"/>
    <property type="match status" value="1"/>
</dbReference>
<dbReference type="GO" id="GO:0071897">
    <property type="term" value="P:DNA biosynthetic process"/>
    <property type="evidence" value="ECO:0007669"/>
    <property type="project" value="UniProtKB-ARBA"/>
</dbReference>
<feature type="non-terminal residue" evidence="2">
    <location>
        <position position="524"/>
    </location>
</feature>
<dbReference type="CDD" id="cd01650">
    <property type="entry name" value="RT_nLTR_like"/>
    <property type="match status" value="1"/>
</dbReference>
<feature type="domain" description="Reverse transcriptase" evidence="1">
    <location>
        <begin position="91"/>
        <end position="371"/>
    </location>
</feature>
<dbReference type="InterPro" id="IPR000477">
    <property type="entry name" value="RT_dom"/>
</dbReference>
<protein>
    <submittedName>
        <fullName evidence="2">Putative tick transposon</fullName>
    </submittedName>
</protein>
<evidence type="ECO:0000313" key="2">
    <source>
        <dbReference type="EMBL" id="JAT99164.1"/>
    </source>
</evidence>
<dbReference type="EMBL" id="GFAC01000024">
    <property type="protein sequence ID" value="JAT99164.1"/>
    <property type="molecule type" value="mRNA"/>
</dbReference>
<dbReference type="PANTHER" id="PTHR33332">
    <property type="entry name" value="REVERSE TRANSCRIPTASE DOMAIN-CONTAINING PROTEIN"/>
    <property type="match status" value="1"/>
</dbReference>
<dbReference type="InterPro" id="IPR043502">
    <property type="entry name" value="DNA/RNA_pol_sf"/>
</dbReference>
<feature type="non-terminal residue" evidence="2">
    <location>
        <position position="1"/>
    </location>
</feature>
<dbReference type="AlphaFoldDB" id="A0A1E1XIX8"/>
<sequence length="524" mass="59688">FSCNPQQTAELFNKHFARISQPCSSLPHDRCSLSRTVSASAFLPKLSADDLERLIFSFKRKKPPGLDGIAVSLLQRNYGALQNILLSILNGFLETAAIPSMLKTAIVRPIHKGGKKEILDNYRPISVLPILSQILEKFMLECMTSFLKKFSILSDRQFGFIEGRGTISLLEEFADELYTAFDHNLFACCLFIDIAKAFDTVNHEILLQKLYLLGFRGPFHDLLKSYLHDRSQVVALDNTTAVSSRQMLRAGVPQGSVLSPLLFNLFINDFASVITNSLVFQYADDTVLLTKHISYKTAVSILQENICNAMHWFSLNGLLLNHQKTKLVCFRNPLKTTVLTDSVFLHCHNVNDCHCAPVENVHCIKYLGVYFDSDLSWHSHMAYICTRLRSTAWLLFTVKSFLPVSVKKTIMHALAYSVIRYGITVFAHCSQRWQDRVDALLKSMLKSTAYEHSFPPHVNLFNFLALPSFQSLYKQTVVLRHFWNPAFKTKSAATRTLRKCQRYTVLKYSTRYGKARRGVYVPEI</sequence>
<dbReference type="PROSITE" id="PS50878">
    <property type="entry name" value="RT_POL"/>
    <property type="match status" value="1"/>
</dbReference>
<evidence type="ECO:0000259" key="1">
    <source>
        <dbReference type="PROSITE" id="PS50878"/>
    </source>
</evidence>
<accession>A0A1E1XIX8</accession>
<proteinExistence type="evidence at transcript level"/>
<organism evidence="2">
    <name type="scientific">Amblyomma aureolatum</name>
    <dbReference type="NCBI Taxonomy" id="187763"/>
    <lineage>
        <taxon>Eukaryota</taxon>
        <taxon>Metazoa</taxon>
        <taxon>Ecdysozoa</taxon>
        <taxon>Arthropoda</taxon>
        <taxon>Chelicerata</taxon>
        <taxon>Arachnida</taxon>
        <taxon>Acari</taxon>
        <taxon>Parasitiformes</taxon>
        <taxon>Ixodida</taxon>
        <taxon>Ixodoidea</taxon>
        <taxon>Ixodidae</taxon>
        <taxon>Amblyomminae</taxon>
        <taxon>Amblyomma</taxon>
    </lineage>
</organism>
<reference evidence="2" key="1">
    <citation type="journal article" date="2017" name="Front. Cell. Infect. Microbiol.">
        <title>The Distinct Transcriptional Response of the Midgut of Amblyomma sculptum and Amblyomma aureolatum Ticks to Rickettsia rickettsii Correlates to Their Differences in Susceptibility to Infection.</title>
        <authorList>
            <person name="Martins L.A."/>
            <person name="Galletti M.F.B.M."/>
            <person name="Ribeiro J.M."/>
            <person name="Fujita A."/>
            <person name="Costa F.B."/>
            <person name="Labruna M.B."/>
            <person name="Daffre S."/>
            <person name="Fogaca A.C."/>
        </authorList>
    </citation>
    <scope>NUCLEOTIDE SEQUENCE</scope>
</reference>
<dbReference type="Pfam" id="PF00078">
    <property type="entry name" value="RVT_1"/>
    <property type="match status" value="1"/>
</dbReference>
<name>A0A1E1XIX8_9ACAR</name>